<name>A0ABX7SS76_9FLAO</name>
<dbReference type="EMBL" id="CP071795">
    <property type="protein sequence ID" value="QTD36183.1"/>
    <property type="molecule type" value="Genomic_DNA"/>
</dbReference>
<sequence length="130" mass="15343">MKNIFPLLAILSSFIFISFTTENDCTILKNNTFSYKTQGENVVVIFKGNKHIEYHNKRKNFIKSDIEWISDCEYYLIIRENTLPNFPFKMGTKMHIKINKVRGKKVYYTSTLGGRSWDGRLTKIKQAKYE</sequence>
<gene>
    <name evidence="1" type="ORF">JL193_08365</name>
</gene>
<evidence type="ECO:0000313" key="1">
    <source>
        <dbReference type="EMBL" id="QTD36183.1"/>
    </source>
</evidence>
<proteinExistence type="predicted"/>
<accession>A0ABX7SS76</accession>
<reference evidence="1 2" key="1">
    <citation type="submission" date="2021-03" db="EMBL/GenBank/DDBJ databases">
        <title>Complete genome of Polaribacter_sp.G4M1.</title>
        <authorList>
            <person name="Jeong S.W."/>
            <person name="Bae J.W."/>
        </authorList>
    </citation>
    <scope>NUCLEOTIDE SEQUENCE [LARGE SCALE GENOMIC DNA]</scope>
    <source>
        <strain evidence="1 2">G4M1</strain>
    </source>
</reference>
<dbReference type="RefSeq" id="WP_207970375.1">
    <property type="nucleotide sequence ID" value="NZ_CP071795.1"/>
</dbReference>
<protein>
    <submittedName>
        <fullName evidence="1">Uncharacterized protein</fullName>
    </submittedName>
</protein>
<keyword evidence="2" id="KW-1185">Reference proteome</keyword>
<organism evidence="1 2">
    <name type="scientific">Polaribacter batillariae</name>
    <dbReference type="NCBI Taxonomy" id="2808900"/>
    <lineage>
        <taxon>Bacteria</taxon>
        <taxon>Pseudomonadati</taxon>
        <taxon>Bacteroidota</taxon>
        <taxon>Flavobacteriia</taxon>
        <taxon>Flavobacteriales</taxon>
        <taxon>Flavobacteriaceae</taxon>
    </lineage>
</organism>
<evidence type="ECO:0000313" key="2">
    <source>
        <dbReference type="Proteomes" id="UP000663935"/>
    </source>
</evidence>
<dbReference type="Proteomes" id="UP000663935">
    <property type="component" value="Chromosome"/>
</dbReference>